<dbReference type="AlphaFoldDB" id="A0A2G5K6F3"/>
<evidence type="ECO:0000313" key="2">
    <source>
        <dbReference type="Proteomes" id="UP000231516"/>
    </source>
</evidence>
<dbReference type="InterPro" id="IPR007709">
    <property type="entry name" value="N-FG_amidohydro"/>
</dbReference>
<reference evidence="1 2" key="1">
    <citation type="submission" date="2016-08" db="EMBL/GenBank/DDBJ databases">
        <title>Draft genome of Amylibacter sp. strain 4G11.</title>
        <authorList>
            <person name="Wong S.-K."/>
            <person name="Hamasaki K."/>
            <person name="Yoshizawa S."/>
        </authorList>
    </citation>
    <scope>NUCLEOTIDE SEQUENCE [LARGE SCALE GENOMIC DNA]</scope>
    <source>
        <strain evidence="1 2">4G11</strain>
    </source>
</reference>
<protein>
    <recommendedName>
        <fullName evidence="3">N-formylglutamate amidohydrolase</fullName>
    </recommendedName>
</protein>
<dbReference type="InterPro" id="IPR011227">
    <property type="entry name" value="UCP029730"/>
</dbReference>
<keyword evidence="2" id="KW-1185">Reference proteome</keyword>
<accession>A0A2G5K6F3</accession>
<dbReference type="Proteomes" id="UP000231516">
    <property type="component" value="Unassembled WGS sequence"/>
</dbReference>
<dbReference type="EMBL" id="MDGM01000012">
    <property type="protein sequence ID" value="PIB25127.1"/>
    <property type="molecule type" value="Genomic_DNA"/>
</dbReference>
<dbReference type="Gene3D" id="3.40.630.40">
    <property type="entry name" value="Zn-dependent exopeptidases"/>
    <property type="match status" value="1"/>
</dbReference>
<dbReference type="PIRSF" id="PIRSF029730">
    <property type="entry name" value="UCP029730"/>
    <property type="match status" value="1"/>
</dbReference>
<evidence type="ECO:0000313" key="1">
    <source>
        <dbReference type="EMBL" id="PIB25127.1"/>
    </source>
</evidence>
<dbReference type="Pfam" id="PF05013">
    <property type="entry name" value="FGase"/>
    <property type="match status" value="1"/>
</dbReference>
<name>A0A2G5K6F3_9RHOB</name>
<evidence type="ECO:0008006" key="3">
    <source>
        <dbReference type="Google" id="ProtNLM"/>
    </source>
</evidence>
<sequence>MHPVAVVNANGASPIVFVCEHASNNIPNMYHELGLNAADKISHAAYDPGALGVLRCLVNEFDAVGVYGTVSRLIYDCNRPPEAASAMPAKSEKIIVPANANITPAERDARTNAVYVPFTNTLADIIAQKGGQGIVITIHSFTPTYFDEPRHVEIGVIHDDDPTLASACVTELQGDGSFVCEINEPYSREDGVAHTLNLHGTKNGLQNAMIEVRNDLIATPDDEMKMGIYLAQQLRKTFKSLGIDLNEVSA</sequence>
<gene>
    <name evidence="1" type="ORF">BFP76_05915</name>
</gene>
<dbReference type="SUPFAM" id="SSF53187">
    <property type="entry name" value="Zn-dependent exopeptidases"/>
    <property type="match status" value="1"/>
</dbReference>
<comment type="caution">
    <text evidence="1">The sequence shown here is derived from an EMBL/GenBank/DDBJ whole genome shotgun (WGS) entry which is preliminary data.</text>
</comment>
<proteinExistence type="predicted"/>
<organism evidence="1 2">
    <name type="scientific">Paramylibacter kogurei</name>
    <dbReference type="NCBI Taxonomy" id="1889778"/>
    <lineage>
        <taxon>Bacteria</taxon>
        <taxon>Pseudomonadati</taxon>
        <taxon>Pseudomonadota</taxon>
        <taxon>Alphaproteobacteria</taxon>
        <taxon>Rhodobacterales</taxon>
        <taxon>Paracoccaceae</taxon>
        <taxon>Paramylibacter</taxon>
    </lineage>
</organism>